<feature type="non-terminal residue" evidence="1">
    <location>
        <position position="1"/>
    </location>
</feature>
<gene>
    <name evidence="1" type="ORF">PACLA_8A079312</name>
</gene>
<accession>A0A6S7IH20</accession>
<organism evidence="1 2">
    <name type="scientific">Paramuricea clavata</name>
    <name type="common">Red gorgonian</name>
    <name type="synonym">Violescent sea-whip</name>
    <dbReference type="NCBI Taxonomy" id="317549"/>
    <lineage>
        <taxon>Eukaryota</taxon>
        <taxon>Metazoa</taxon>
        <taxon>Cnidaria</taxon>
        <taxon>Anthozoa</taxon>
        <taxon>Octocorallia</taxon>
        <taxon>Malacalcyonacea</taxon>
        <taxon>Plexauridae</taxon>
        <taxon>Paramuricea</taxon>
    </lineage>
</organism>
<reference evidence="1" key="1">
    <citation type="submission" date="2020-04" db="EMBL/GenBank/DDBJ databases">
        <authorList>
            <person name="Alioto T."/>
            <person name="Alioto T."/>
            <person name="Gomez Garrido J."/>
        </authorList>
    </citation>
    <scope>NUCLEOTIDE SEQUENCE</scope>
    <source>
        <strain evidence="1">A484AB</strain>
    </source>
</reference>
<proteinExistence type="predicted"/>
<dbReference type="AlphaFoldDB" id="A0A6S7IH20"/>
<sequence>NQGIWDHIKNDEELLKDNIQCVKDVIELSFLLSTKLSKKSEKYCERFLEGLTSSLFFIDVLPQFVRNNASELNRDDSERLKSLLELMMQFSTQTATQIWNVAEHLANAIEDNSKCQGVKYLADLGKVLARKVSGFQDVDTTNCKWNELPTIPTEKEILAAFDLKSLEPIKRKTPYTSKEEYLDINYRLLREECFRNLCDGIQNFRENQICEAQKMKMYRITLHRITGGNTQIFLLLNCMDYYEKENSLEEEEDTSNEILYGSLMCISLNKKFDRLIWATVVKCDPRLCAQSNPNSNIK</sequence>
<dbReference type="OrthoDB" id="5988080at2759"/>
<evidence type="ECO:0000313" key="2">
    <source>
        <dbReference type="Proteomes" id="UP001152795"/>
    </source>
</evidence>
<name>A0A6S7IH20_PARCT</name>
<comment type="caution">
    <text evidence="1">The sequence shown here is derived from an EMBL/GenBank/DDBJ whole genome shotgun (WGS) entry which is preliminary data.</text>
</comment>
<keyword evidence="2" id="KW-1185">Reference proteome</keyword>
<dbReference type="Proteomes" id="UP001152795">
    <property type="component" value="Unassembled WGS sequence"/>
</dbReference>
<dbReference type="EMBL" id="CACRXK020009355">
    <property type="protein sequence ID" value="CAB4016996.1"/>
    <property type="molecule type" value="Genomic_DNA"/>
</dbReference>
<protein>
    <submittedName>
        <fullName evidence="1">Uncharacterized protein</fullName>
    </submittedName>
</protein>
<evidence type="ECO:0000313" key="1">
    <source>
        <dbReference type="EMBL" id="CAB4016996.1"/>
    </source>
</evidence>